<evidence type="ECO:0000256" key="1">
    <source>
        <dbReference type="ARBA" id="ARBA00022741"/>
    </source>
</evidence>
<sequence length="255" mass="27604">MLVVGLTGGIATGKSTASALLASHGIPIIDADLLARQAVEPGTRAHRNIVKVFGQEVLVSSLESLSPPSANTDIRDWRIRPIDRKKLGSIIFNDEGKRKALNGIVHPAVTRAILWGVVKAWMKGEKIVVVDVPLLIEGGLWKWMGKVVVLAELHSNASWPATLTHADASSRLNSQLPITSKVPHADIVIDNSGTPADLKGEVMSCIGKLERAVGWGWLLSWLVPPVGLLSALWCLACRALRRRMVDARGRRSKHS</sequence>
<dbReference type="CDD" id="cd02022">
    <property type="entry name" value="DPCK"/>
    <property type="match status" value="1"/>
</dbReference>
<dbReference type="PROSITE" id="PS51219">
    <property type="entry name" value="DPCK"/>
    <property type="match status" value="1"/>
</dbReference>
<evidence type="ECO:0008006" key="6">
    <source>
        <dbReference type="Google" id="ProtNLM"/>
    </source>
</evidence>
<keyword evidence="2" id="KW-0067">ATP-binding</keyword>
<dbReference type="GO" id="GO:0004140">
    <property type="term" value="F:dephospho-CoA kinase activity"/>
    <property type="evidence" value="ECO:0007669"/>
    <property type="project" value="InterPro"/>
</dbReference>
<dbReference type="GO" id="GO:0015937">
    <property type="term" value="P:coenzyme A biosynthetic process"/>
    <property type="evidence" value="ECO:0007669"/>
    <property type="project" value="InterPro"/>
</dbReference>
<proteinExistence type="inferred from homology"/>
<dbReference type="InterPro" id="IPR027417">
    <property type="entry name" value="P-loop_NTPase"/>
</dbReference>
<dbReference type="OrthoDB" id="247245at2759"/>
<evidence type="ECO:0000256" key="2">
    <source>
        <dbReference type="ARBA" id="ARBA00022840"/>
    </source>
</evidence>
<dbReference type="Proteomes" id="UP000053647">
    <property type="component" value="Unassembled WGS sequence"/>
</dbReference>
<keyword evidence="3" id="KW-0472">Membrane</keyword>
<feature type="transmembrane region" description="Helical" evidence="3">
    <location>
        <begin position="215"/>
        <end position="240"/>
    </location>
</feature>
<dbReference type="PANTHER" id="PTHR10695:SF46">
    <property type="entry name" value="BIFUNCTIONAL COENZYME A SYNTHASE-RELATED"/>
    <property type="match status" value="1"/>
</dbReference>
<keyword evidence="5" id="KW-1185">Reference proteome</keyword>
<keyword evidence="1" id="KW-0547">Nucleotide-binding</keyword>
<accession>A0A0C9TXM2</accession>
<gene>
    <name evidence="4" type="ORF">PAXINDRAFT_163203</name>
</gene>
<protein>
    <recommendedName>
        <fullName evidence="6">Dephospho-CoA kinase</fullName>
    </recommendedName>
</protein>
<dbReference type="NCBIfam" id="TIGR00152">
    <property type="entry name" value="dephospho-CoA kinase"/>
    <property type="match status" value="1"/>
</dbReference>
<reference evidence="4 5" key="1">
    <citation type="submission" date="2014-06" db="EMBL/GenBank/DDBJ databases">
        <authorList>
            <consortium name="DOE Joint Genome Institute"/>
            <person name="Kuo A."/>
            <person name="Kohler A."/>
            <person name="Nagy L.G."/>
            <person name="Floudas D."/>
            <person name="Copeland A."/>
            <person name="Barry K.W."/>
            <person name="Cichocki N."/>
            <person name="Veneault-Fourrey C."/>
            <person name="LaButti K."/>
            <person name="Lindquist E.A."/>
            <person name="Lipzen A."/>
            <person name="Lundell T."/>
            <person name="Morin E."/>
            <person name="Murat C."/>
            <person name="Sun H."/>
            <person name="Tunlid A."/>
            <person name="Henrissat B."/>
            <person name="Grigoriev I.V."/>
            <person name="Hibbett D.S."/>
            <person name="Martin F."/>
            <person name="Nordberg H.P."/>
            <person name="Cantor M.N."/>
            <person name="Hua S.X."/>
        </authorList>
    </citation>
    <scope>NUCLEOTIDE SEQUENCE [LARGE SCALE GENOMIC DNA]</scope>
    <source>
        <strain evidence="4 5">ATCC 200175</strain>
    </source>
</reference>
<evidence type="ECO:0000313" key="4">
    <source>
        <dbReference type="EMBL" id="KIJ15023.1"/>
    </source>
</evidence>
<organism evidence="4 5">
    <name type="scientific">Paxillus involutus ATCC 200175</name>
    <dbReference type="NCBI Taxonomy" id="664439"/>
    <lineage>
        <taxon>Eukaryota</taxon>
        <taxon>Fungi</taxon>
        <taxon>Dikarya</taxon>
        <taxon>Basidiomycota</taxon>
        <taxon>Agaricomycotina</taxon>
        <taxon>Agaricomycetes</taxon>
        <taxon>Agaricomycetidae</taxon>
        <taxon>Boletales</taxon>
        <taxon>Paxilineae</taxon>
        <taxon>Paxillaceae</taxon>
        <taxon>Paxillus</taxon>
    </lineage>
</organism>
<dbReference type="PANTHER" id="PTHR10695">
    <property type="entry name" value="DEPHOSPHO-COA KINASE-RELATED"/>
    <property type="match status" value="1"/>
</dbReference>
<keyword evidence="3" id="KW-0812">Transmembrane</keyword>
<dbReference type="HOGENOM" id="CLU_057180_0_1_1"/>
<dbReference type="InterPro" id="IPR001977">
    <property type="entry name" value="Depp_CoAkinase"/>
</dbReference>
<evidence type="ECO:0000256" key="3">
    <source>
        <dbReference type="SAM" id="Phobius"/>
    </source>
</evidence>
<dbReference type="Pfam" id="PF01121">
    <property type="entry name" value="CoaE"/>
    <property type="match status" value="2"/>
</dbReference>
<dbReference type="AlphaFoldDB" id="A0A0C9TXM2"/>
<dbReference type="Gene3D" id="3.40.50.300">
    <property type="entry name" value="P-loop containing nucleotide triphosphate hydrolases"/>
    <property type="match status" value="1"/>
</dbReference>
<keyword evidence="3" id="KW-1133">Transmembrane helix</keyword>
<dbReference type="EMBL" id="KN819339">
    <property type="protein sequence ID" value="KIJ15023.1"/>
    <property type="molecule type" value="Genomic_DNA"/>
</dbReference>
<evidence type="ECO:0000313" key="5">
    <source>
        <dbReference type="Proteomes" id="UP000053647"/>
    </source>
</evidence>
<dbReference type="SUPFAM" id="SSF52540">
    <property type="entry name" value="P-loop containing nucleoside triphosphate hydrolases"/>
    <property type="match status" value="1"/>
</dbReference>
<dbReference type="HAMAP" id="MF_00376">
    <property type="entry name" value="Dephospho_CoA_kinase"/>
    <property type="match status" value="1"/>
</dbReference>
<dbReference type="GO" id="GO:0005524">
    <property type="term" value="F:ATP binding"/>
    <property type="evidence" value="ECO:0007669"/>
    <property type="project" value="UniProtKB-KW"/>
</dbReference>
<reference evidence="5" key="2">
    <citation type="submission" date="2015-01" db="EMBL/GenBank/DDBJ databases">
        <title>Evolutionary Origins and Diversification of the Mycorrhizal Mutualists.</title>
        <authorList>
            <consortium name="DOE Joint Genome Institute"/>
            <consortium name="Mycorrhizal Genomics Consortium"/>
            <person name="Kohler A."/>
            <person name="Kuo A."/>
            <person name="Nagy L.G."/>
            <person name="Floudas D."/>
            <person name="Copeland A."/>
            <person name="Barry K.W."/>
            <person name="Cichocki N."/>
            <person name="Veneault-Fourrey C."/>
            <person name="LaButti K."/>
            <person name="Lindquist E.A."/>
            <person name="Lipzen A."/>
            <person name="Lundell T."/>
            <person name="Morin E."/>
            <person name="Murat C."/>
            <person name="Riley R."/>
            <person name="Ohm R."/>
            <person name="Sun H."/>
            <person name="Tunlid A."/>
            <person name="Henrissat B."/>
            <person name="Grigoriev I.V."/>
            <person name="Hibbett D.S."/>
            <person name="Martin F."/>
        </authorList>
    </citation>
    <scope>NUCLEOTIDE SEQUENCE [LARGE SCALE GENOMIC DNA]</scope>
    <source>
        <strain evidence="5">ATCC 200175</strain>
    </source>
</reference>
<name>A0A0C9TXM2_PAXIN</name>